<reference evidence="4" key="1">
    <citation type="submission" date="2021-02" db="EMBL/GenBank/DDBJ databases">
        <authorList>
            <person name="Dougan E. K."/>
            <person name="Rhodes N."/>
            <person name="Thang M."/>
            <person name="Chan C."/>
        </authorList>
    </citation>
    <scope>NUCLEOTIDE SEQUENCE</scope>
</reference>
<evidence type="ECO:0000313" key="4">
    <source>
        <dbReference type="EMBL" id="CAE7336193.1"/>
    </source>
</evidence>
<dbReference type="PANTHER" id="PTHR24123">
    <property type="entry name" value="ANKYRIN REPEAT-CONTAINING"/>
    <property type="match status" value="1"/>
</dbReference>
<dbReference type="SMART" id="SM00248">
    <property type="entry name" value="ANK"/>
    <property type="match status" value="6"/>
</dbReference>
<evidence type="ECO:0000256" key="3">
    <source>
        <dbReference type="PROSITE-ProRule" id="PRU00023"/>
    </source>
</evidence>
<keyword evidence="1" id="KW-0677">Repeat</keyword>
<protein>
    <submittedName>
        <fullName evidence="4">ANK2 protein</fullName>
    </submittedName>
</protein>
<dbReference type="EMBL" id="CAJNIZ010012637">
    <property type="protein sequence ID" value="CAE7336193.1"/>
    <property type="molecule type" value="Genomic_DNA"/>
</dbReference>
<dbReference type="SUPFAM" id="SSF48403">
    <property type="entry name" value="Ankyrin repeat"/>
    <property type="match status" value="1"/>
</dbReference>
<accession>A0A812P4W5</accession>
<evidence type="ECO:0000256" key="2">
    <source>
        <dbReference type="ARBA" id="ARBA00023043"/>
    </source>
</evidence>
<dbReference type="OrthoDB" id="194358at2759"/>
<dbReference type="Gene3D" id="1.25.40.20">
    <property type="entry name" value="Ankyrin repeat-containing domain"/>
    <property type="match status" value="2"/>
</dbReference>
<evidence type="ECO:0000313" key="5">
    <source>
        <dbReference type="Proteomes" id="UP000649617"/>
    </source>
</evidence>
<keyword evidence="5" id="KW-1185">Reference proteome</keyword>
<dbReference type="InterPro" id="IPR051165">
    <property type="entry name" value="Multifunctional_ANK_Repeat"/>
</dbReference>
<comment type="caution">
    <text evidence="4">The sequence shown here is derived from an EMBL/GenBank/DDBJ whole genome shotgun (WGS) entry which is preliminary data.</text>
</comment>
<gene>
    <name evidence="4" type="primary">ANK2</name>
    <name evidence="4" type="ORF">SPIL2461_LOCUS7873</name>
</gene>
<organism evidence="4 5">
    <name type="scientific">Symbiodinium pilosum</name>
    <name type="common">Dinoflagellate</name>
    <dbReference type="NCBI Taxonomy" id="2952"/>
    <lineage>
        <taxon>Eukaryota</taxon>
        <taxon>Sar</taxon>
        <taxon>Alveolata</taxon>
        <taxon>Dinophyceae</taxon>
        <taxon>Suessiales</taxon>
        <taxon>Symbiodiniaceae</taxon>
        <taxon>Symbiodinium</taxon>
    </lineage>
</organism>
<evidence type="ECO:0000256" key="1">
    <source>
        <dbReference type="ARBA" id="ARBA00022737"/>
    </source>
</evidence>
<proteinExistence type="predicted"/>
<feature type="repeat" description="ANK" evidence="3">
    <location>
        <begin position="207"/>
        <end position="239"/>
    </location>
</feature>
<keyword evidence="2 3" id="KW-0040">ANK repeat</keyword>
<dbReference type="PANTHER" id="PTHR24123:SF33">
    <property type="entry name" value="PROTEIN HOS4"/>
    <property type="match status" value="1"/>
</dbReference>
<name>A0A812P4W5_SYMPI</name>
<sequence length="492" mass="53781">MTEGSVPNAKPLPMKEFQAKPLFLWYDYFSVPQLEERKSYTTDERDGSQQARAINSIPSYVARCRFFLALCPVLDCPSEAKVLSAATWSRRGWCRVERAARELSRDSSWILIQSETSMEVVGTAISFGSGCVGEGEFTVPEDRQKLAPVMRSIVQQKLRHCLQSGDLPAFRSLEIDPIVLLPDSRTDSTTNFLLQNGLKQRSRADRAGWSPVHYAALAGDTEVLRNLLDKKAKVNVRTPKDEPALGFPPWMSALDLALFFKHHEAVRLLLAAKAHVQGGFLTAMNWAAQSDNVEGVRMVCAAGGSPLAPNLIGTTPIAIAAGMGAQDALDELVEQGCPDRLQLSQALHAAAGLRGGSAQMVHHLIGLRADVDFQWSVPRDLSRVGRLIFKVKSLQHQFGRPSLFTAFAHHMHSSTALMQAFRTSQHEAAAALIAAGANLNVRNSRNWIAADFAHGGSIPSYVQKGLAGDLSECRRVAYLALADDRCLVSVSL</sequence>
<dbReference type="InterPro" id="IPR036770">
    <property type="entry name" value="Ankyrin_rpt-contain_sf"/>
</dbReference>
<dbReference type="PROSITE" id="PS50297">
    <property type="entry name" value="ANK_REP_REGION"/>
    <property type="match status" value="1"/>
</dbReference>
<dbReference type="AlphaFoldDB" id="A0A812P4W5"/>
<dbReference type="Proteomes" id="UP000649617">
    <property type="component" value="Unassembled WGS sequence"/>
</dbReference>
<dbReference type="InterPro" id="IPR002110">
    <property type="entry name" value="Ankyrin_rpt"/>
</dbReference>
<dbReference type="Pfam" id="PF00023">
    <property type="entry name" value="Ank"/>
    <property type="match status" value="1"/>
</dbReference>
<feature type="repeat" description="ANK" evidence="3">
    <location>
        <begin position="412"/>
        <end position="444"/>
    </location>
</feature>
<dbReference type="PROSITE" id="PS50088">
    <property type="entry name" value="ANK_REPEAT"/>
    <property type="match status" value="2"/>
</dbReference>